<sequence>MANEFQREAGRWRKFEDMLGILDASLAHISQLVSVNEKLSAEERIQRLETLKEAARDIAIVGAEAKGRSAACGEMARQLNMELQSGEPISDLLGLYDSGVESAEQQGQRSSYTRAPEVVRVQKLIDRLARSGDEDLEIEEAVGAASRTLRCPVLNQDIEKPVKSTVCGHVYSLAGVISALYQEQRVMDERRFPKTLDLVPAEYETRCPVVGCQHKISAGKLKRDFGTELTQRQLQSARASVDDSDAVDVL</sequence>
<comment type="pathway">
    <text evidence="2">Protein modification; protein sumoylation.</text>
</comment>
<dbReference type="KEGG" id="ccp:CHC_T00007313001"/>
<proteinExistence type="inferred from homology"/>
<dbReference type="RefSeq" id="XP_005711381.1">
    <property type="nucleotide sequence ID" value="XM_005711324.1"/>
</dbReference>
<keyword evidence="6" id="KW-0863">Zinc-finger</keyword>
<evidence type="ECO:0000256" key="5">
    <source>
        <dbReference type="ARBA" id="ARBA00022723"/>
    </source>
</evidence>
<feature type="domain" description="SP-RING-type" evidence="10">
    <location>
        <begin position="134"/>
        <end position="213"/>
    </location>
</feature>
<keyword evidence="7" id="KW-0833">Ubl conjugation pathway</keyword>
<dbReference type="Proteomes" id="UP000012073">
    <property type="component" value="Unassembled WGS sequence"/>
</dbReference>
<comment type="similarity">
    <text evidence="3">Belongs to the NSE2 family.</text>
</comment>
<comment type="subcellular location">
    <subcellularLocation>
        <location evidence="1">Nucleus</location>
    </subcellularLocation>
</comment>
<evidence type="ECO:0000256" key="4">
    <source>
        <dbReference type="ARBA" id="ARBA00022679"/>
    </source>
</evidence>
<dbReference type="InterPro" id="IPR013083">
    <property type="entry name" value="Znf_RING/FYVE/PHD"/>
</dbReference>
<name>R7QRH4_CHOCR</name>
<dbReference type="OrthoDB" id="26899at2759"/>
<dbReference type="Pfam" id="PF11789">
    <property type="entry name" value="zf-Nse"/>
    <property type="match status" value="1"/>
</dbReference>
<keyword evidence="12" id="KW-1185">Reference proteome</keyword>
<dbReference type="InterPro" id="IPR026846">
    <property type="entry name" value="Nse2(Mms21)"/>
</dbReference>
<evidence type="ECO:0000256" key="1">
    <source>
        <dbReference type="ARBA" id="ARBA00004123"/>
    </source>
</evidence>
<dbReference type="CDD" id="cd16651">
    <property type="entry name" value="SPL-RING_NSE2"/>
    <property type="match status" value="1"/>
</dbReference>
<evidence type="ECO:0000256" key="7">
    <source>
        <dbReference type="ARBA" id="ARBA00022786"/>
    </source>
</evidence>
<keyword evidence="4" id="KW-0808">Transferase</keyword>
<dbReference type="GO" id="GO:0008270">
    <property type="term" value="F:zinc ion binding"/>
    <property type="evidence" value="ECO:0007669"/>
    <property type="project" value="UniProtKB-KW"/>
</dbReference>
<dbReference type="GO" id="GO:0061665">
    <property type="term" value="F:SUMO ligase activity"/>
    <property type="evidence" value="ECO:0007669"/>
    <property type="project" value="TreeGrafter"/>
</dbReference>
<dbReference type="Gramene" id="CDF41087">
    <property type="protein sequence ID" value="CDF41087"/>
    <property type="gene ID" value="CHC_T00007313001"/>
</dbReference>
<dbReference type="GO" id="GO:0000724">
    <property type="term" value="P:double-strand break repair via homologous recombination"/>
    <property type="evidence" value="ECO:0007669"/>
    <property type="project" value="InterPro"/>
</dbReference>
<dbReference type="InterPro" id="IPR004181">
    <property type="entry name" value="Znf_MIZ"/>
</dbReference>
<dbReference type="GO" id="GO:0016925">
    <property type="term" value="P:protein sumoylation"/>
    <property type="evidence" value="ECO:0007669"/>
    <property type="project" value="TreeGrafter"/>
</dbReference>
<evidence type="ECO:0000256" key="3">
    <source>
        <dbReference type="ARBA" id="ARBA00008212"/>
    </source>
</evidence>
<evidence type="ECO:0000313" key="12">
    <source>
        <dbReference type="Proteomes" id="UP000012073"/>
    </source>
</evidence>
<dbReference type="GO" id="GO:0030915">
    <property type="term" value="C:Smc5-Smc6 complex"/>
    <property type="evidence" value="ECO:0007669"/>
    <property type="project" value="InterPro"/>
</dbReference>
<dbReference type="Gene3D" id="3.30.40.10">
    <property type="entry name" value="Zinc/RING finger domain, C3HC4 (zinc finger)"/>
    <property type="match status" value="1"/>
</dbReference>
<keyword evidence="8" id="KW-0862">Zinc</keyword>
<evidence type="ECO:0000256" key="6">
    <source>
        <dbReference type="ARBA" id="ARBA00022771"/>
    </source>
</evidence>
<evidence type="ECO:0000256" key="9">
    <source>
        <dbReference type="ARBA" id="ARBA00023242"/>
    </source>
</evidence>
<dbReference type="STRING" id="2769.R7QRH4"/>
<evidence type="ECO:0000256" key="2">
    <source>
        <dbReference type="ARBA" id="ARBA00004718"/>
    </source>
</evidence>
<dbReference type="EMBL" id="HG002309">
    <property type="protein sequence ID" value="CDF41087.1"/>
    <property type="molecule type" value="Genomic_DNA"/>
</dbReference>
<keyword evidence="5" id="KW-0479">Metal-binding</keyword>
<protein>
    <recommendedName>
        <fullName evidence="10">SP-RING-type domain-containing protein</fullName>
    </recommendedName>
</protein>
<dbReference type="GO" id="GO:0005634">
    <property type="term" value="C:nucleus"/>
    <property type="evidence" value="ECO:0007669"/>
    <property type="project" value="UniProtKB-SubCell"/>
</dbReference>
<accession>R7QRH4</accession>
<organism evidence="11 12">
    <name type="scientific">Chondrus crispus</name>
    <name type="common">Carrageen Irish moss</name>
    <name type="synonym">Polymorpha crispa</name>
    <dbReference type="NCBI Taxonomy" id="2769"/>
    <lineage>
        <taxon>Eukaryota</taxon>
        <taxon>Rhodophyta</taxon>
        <taxon>Florideophyceae</taxon>
        <taxon>Rhodymeniophycidae</taxon>
        <taxon>Gigartinales</taxon>
        <taxon>Gigartinaceae</taxon>
        <taxon>Chondrus</taxon>
    </lineage>
</organism>
<evidence type="ECO:0000259" key="10">
    <source>
        <dbReference type="Pfam" id="PF11789"/>
    </source>
</evidence>
<keyword evidence="9" id="KW-0539">Nucleus</keyword>
<dbReference type="PANTHER" id="PTHR21330">
    <property type="entry name" value="E3 SUMO-PROTEIN LIGASE NSE2"/>
    <property type="match status" value="1"/>
</dbReference>
<reference evidence="12" key="1">
    <citation type="journal article" date="2013" name="Proc. Natl. Acad. Sci. U.S.A.">
        <title>Genome structure and metabolic features in the red seaweed Chondrus crispus shed light on evolution of the Archaeplastida.</title>
        <authorList>
            <person name="Collen J."/>
            <person name="Porcel B."/>
            <person name="Carre W."/>
            <person name="Ball S.G."/>
            <person name="Chaparro C."/>
            <person name="Tonon T."/>
            <person name="Barbeyron T."/>
            <person name="Michel G."/>
            <person name="Noel B."/>
            <person name="Valentin K."/>
            <person name="Elias M."/>
            <person name="Artiguenave F."/>
            <person name="Arun A."/>
            <person name="Aury J.M."/>
            <person name="Barbosa-Neto J.F."/>
            <person name="Bothwell J.H."/>
            <person name="Bouget F.Y."/>
            <person name="Brillet L."/>
            <person name="Cabello-Hurtado F."/>
            <person name="Capella-Gutierrez S."/>
            <person name="Charrier B."/>
            <person name="Cladiere L."/>
            <person name="Cock J.M."/>
            <person name="Coelho S.M."/>
            <person name="Colleoni C."/>
            <person name="Czjzek M."/>
            <person name="Da Silva C."/>
            <person name="Delage L."/>
            <person name="Denoeud F."/>
            <person name="Deschamps P."/>
            <person name="Dittami S.M."/>
            <person name="Gabaldon T."/>
            <person name="Gachon C.M."/>
            <person name="Groisillier A."/>
            <person name="Herve C."/>
            <person name="Jabbari K."/>
            <person name="Katinka M."/>
            <person name="Kloareg B."/>
            <person name="Kowalczyk N."/>
            <person name="Labadie K."/>
            <person name="Leblanc C."/>
            <person name="Lopez P.J."/>
            <person name="McLachlan D.H."/>
            <person name="Meslet-Cladiere L."/>
            <person name="Moustafa A."/>
            <person name="Nehr Z."/>
            <person name="Nyvall Collen P."/>
            <person name="Panaud O."/>
            <person name="Partensky F."/>
            <person name="Poulain J."/>
            <person name="Rensing S.A."/>
            <person name="Rousvoal S."/>
            <person name="Samson G."/>
            <person name="Symeonidi A."/>
            <person name="Weissenbach J."/>
            <person name="Zambounis A."/>
            <person name="Wincker P."/>
            <person name="Boyen C."/>
        </authorList>
    </citation>
    <scope>NUCLEOTIDE SEQUENCE [LARGE SCALE GENOMIC DNA]</scope>
    <source>
        <strain evidence="12">cv. Stackhouse</strain>
    </source>
</reference>
<dbReference type="GeneID" id="17319104"/>
<dbReference type="PANTHER" id="PTHR21330:SF1">
    <property type="entry name" value="E3 SUMO-PROTEIN LIGASE NSE2"/>
    <property type="match status" value="1"/>
</dbReference>
<evidence type="ECO:0000256" key="8">
    <source>
        <dbReference type="ARBA" id="ARBA00022833"/>
    </source>
</evidence>
<gene>
    <name evidence="11" type="ORF">CHC_T00007313001</name>
</gene>
<evidence type="ECO:0000313" key="11">
    <source>
        <dbReference type="EMBL" id="CDF41087.1"/>
    </source>
</evidence>
<dbReference type="AlphaFoldDB" id="R7QRH4"/>